<evidence type="ECO:0000256" key="1">
    <source>
        <dbReference type="ARBA" id="ARBA00004141"/>
    </source>
</evidence>
<keyword evidence="2 6" id="KW-0812">Transmembrane</keyword>
<dbReference type="InterPro" id="IPR051415">
    <property type="entry name" value="LAAT-1"/>
</dbReference>
<keyword evidence="8" id="KW-1185">Reference proteome</keyword>
<organism evidence="7 8">
    <name type="scientific">Mucor lusitanicus CBS 277.49</name>
    <dbReference type="NCBI Taxonomy" id="747725"/>
    <lineage>
        <taxon>Eukaryota</taxon>
        <taxon>Fungi</taxon>
        <taxon>Fungi incertae sedis</taxon>
        <taxon>Mucoromycota</taxon>
        <taxon>Mucoromycotina</taxon>
        <taxon>Mucoromycetes</taxon>
        <taxon>Mucorales</taxon>
        <taxon>Mucorineae</taxon>
        <taxon>Mucoraceae</taxon>
        <taxon>Mucor</taxon>
    </lineage>
</organism>
<feature type="transmembrane region" description="Helical" evidence="6">
    <location>
        <begin position="197"/>
        <end position="215"/>
    </location>
</feature>
<comment type="subcellular location">
    <subcellularLocation>
        <location evidence="1">Membrane</location>
        <topology evidence="1">Multi-pass membrane protein</topology>
    </subcellularLocation>
</comment>
<evidence type="ECO:0000256" key="6">
    <source>
        <dbReference type="SAM" id="Phobius"/>
    </source>
</evidence>
<dbReference type="SMART" id="SM00679">
    <property type="entry name" value="CTNS"/>
    <property type="match status" value="2"/>
</dbReference>
<dbReference type="PANTHER" id="PTHR16201">
    <property type="entry name" value="SEVEN TRANSMEMBRANE PROTEIN 1-RELATED"/>
    <property type="match status" value="1"/>
</dbReference>
<feature type="transmembrane region" description="Helical" evidence="6">
    <location>
        <begin position="227"/>
        <end position="248"/>
    </location>
</feature>
<evidence type="ECO:0008006" key="9">
    <source>
        <dbReference type="Google" id="ProtNLM"/>
    </source>
</evidence>
<evidence type="ECO:0000256" key="3">
    <source>
        <dbReference type="ARBA" id="ARBA00022989"/>
    </source>
</evidence>
<reference evidence="7 8" key="1">
    <citation type="submission" date="2015-06" db="EMBL/GenBank/DDBJ databases">
        <title>Expansion of signal transduction pathways in fungi by whole-genome duplication.</title>
        <authorList>
            <consortium name="DOE Joint Genome Institute"/>
            <person name="Corrochano L.M."/>
            <person name="Kuo A."/>
            <person name="Marcet-Houben M."/>
            <person name="Polaino S."/>
            <person name="Salamov A."/>
            <person name="Villalobos J.M."/>
            <person name="Alvarez M.I."/>
            <person name="Avalos J."/>
            <person name="Benito E.P."/>
            <person name="Benoit I."/>
            <person name="Burger G."/>
            <person name="Camino L.P."/>
            <person name="Canovas D."/>
            <person name="Cerda-Olmedo E."/>
            <person name="Cheng J.-F."/>
            <person name="Dominguez A."/>
            <person name="Elias M."/>
            <person name="Eslava A.P."/>
            <person name="Glaser F."/>
            <person name="Grimwood J."/>
            <person name="Gutierrez G."/>
            <person name="Heitman J."/>
            <person name="Henrissat B."/>
            <person name="Iturriaga E.A."/>
            <person name="Lang B.F."/>
            <person name="Lavin J.L."/>
            <person name="Lee S."/>
            <person name="Li W."/>
            <person name="Lindquist E."/>
            <person name="Lopez-Garcia S."/>
            <person name="Luque E.M."/>
            <person name="Marcos A.T."/>
            <person name="Martin J."/>
            <person name="Mccluskey K."/>
            <person name="Medina H.R."/>
            <person name="Miralles-Duran A."/>
            <person name="Miyazaki A."/>
            <person name="Munoz-Torres E."/>
            <person name="Oguiza J.A."/>
            <person name="Ohm R."/>
            <person name="Olmedo M."/>
            <person name="Orejas M."/>
            <person name="Ortiz-Castellanos L."/>
            <person name="Pisabarro A.G."/>
            <person name="Rodriguez-Romero J."/>
            <person name="Ruiz-Herrera J."/>
            <person name="Ruiz-Vazquez R."/>
            <person name="Sanz C."/>
            <person name="Schackwitz W."/>
            <person name="Schmutz J."/>
            <person name="Shahriari M."/>
            <person name="Shelest E."/>
            <person name="Silva-Franco F."/>
            <person name="Soanes D."/>
            <person name="Syed K."/>
            <person name="Tagua V.G."/>
            <person name="Talbot N.J."/>
            <person name="Thon M."/>
            <person name="De Vries R.P."/>
            <person name="Wiebenga A."/>
            <person name="Yadav J.S."/>
            <person name="Braun E.L."/>
            <person name="Baker S."/>
            <person name="Garre V."/>
            <person name="Horwitz B."/>
            <person name="Torres-Martinez S."/>
            <person name="Idnurm A."/>
            <person name="Herrera-Estrella A."/>
            <person name="Gabaldon T."/>
            <person name="Grigoriev I.V."/>
        </authorList>
    </citation>
    <scope>NUCLEOTIDE SEQUENCE [LARGE SCALE GENOMIC DNA]</scope>
    <source>
        <strain evidence="7 8">CBS 277.49</strain>
    </source>
</reference>
<comment type="caution">
    <text evidence="7">The sequence shown here is derived from an EMBL/GenBank/DDBJ whole genome shotgun (WGS) entry which is preliminary data.</text>
</comment>
<proteinExistence type="predicted"/>
<dbReference type="Gene3D" id="1.20.1280.290">
    <property type="match status" value="2"/>
</dbReference>
<evidence type="ECO:0000256" key="2">
    <source>
        <dbReference type="ARBA" id="ARBA00022692"/>
    </source>
</evidence>
<dbReference type="EMBL" id="AMYB01000004">
    <property type="protein sequence ID" value="OAD02904.1"/>
    <property type="molecule type" value="Genomic_DNA"/>
</dbReference>
<feature type="compositionally biased region" description="Basic and acidic residues" evidence="5">
    <location>
        <begin position="301"/>
        <end position="314"/>
    </location>
</feature>
<accession>A0A168KY25</accession>
<evidence type="ECO:0000313" key="8">
    <source>
        <dbReference type="Proteomes" id="UP000077051"/>
    </source>
</evidence>
<feature type="transmembrane region" description="Helical" evidence="6">
    <location>
        <begin position="62"/>
        <end position="87"/>
    </location>
</feature>
<dbReference type="Proteomes" id="UP000077051">
    <property type="component" value="Unassembled WGS sequence"/>
</dbReference>
<feature type="region of interest" description="Disordered" evidence="5">
    <location>
        <begin position="295"/>
        <end position="314"/>
    </location>
</feature>
<evidence type="ECO:0000256" key="4">
    <source>
        <dbReference type="ARBA" id="ARBA00023136"/>
    </source>
</evidence>
<gene>
    <name evidence="7" type="ORF">MUCCIDRAFT_186834</name>
</gene>
<dbReference type="InterPro" id="IPR006603">
    <property type="entry name" value="PQ-loop_rpt"/>
</dbReference>
<sequence length="314" mass="35236">MSFHIDQIIQVLGDTKHTEPARECVPLNDKSTLMISIFLCVGLVISYLPQHYRIIVNKTSEGFSAWFLLLGVVSSTSSFLNIILLQWDSIVCCKSLSTGACIEGLMGIVQIGLQWAMFSLVFILFLLYFPENKKRQLHAPSSLHLDLPNKMQAPLSAEWKVSLVVAATCIGHLAISFFISILLLIVVGGPQHWQTNYWAGFLGVLSMILASLQYLPQIHKTWKSKRVGALSIPMMMLQTPGTVLFVYSLVVRPGTNWTAWLTYMVTGILQGTLLIMCITWHFRNKRLGIRDIDTTTVPSDQHNDGQEEELNAKQ</sequence>
<feature type="transmembrane region" description="Helical" evidence="6">
    <location>
        <begin position="107"/>
        <end position="129"/>
    </location>
</feature>
<keyword evidence="4 6" id="KW-0472">Membrane</keyword>
<dbReference type="AlphaFoldDB" id="A0A168KY25"/>
<dbReference type="PANTHER" id="PTHR16201:SF11">
    <property type="entry name" value="PQ-LOOP REPEAT-CONTAINING PROTEIN"/>
    <property type="match status" value="1"/>
</dbReference>
<feature type="transmembrane region" description="Helical" evidence="6">
    <location>
        <begin position="32"/>
        <end position="50"/>
    </location>
</feature>
<dbReference type="GO" id="GO:0016020">
    <property type="term" value="C:membrane"/>
    <property type="evidence" value="ECO:0007669"/>
    <property type="project" value="UniProtKB-SubCell"/>
</dbReference>
<keyword evidence="3 6" id="KW-1133">Transmembrane helix</keyword>
<dbReference type="VEuPathDB" id="FungiDB:MUCCIDRAFT_186834"/>
<dbReference type="Pfam" id="PF04193">
    <property type="entry name" value="PQ-loop"/>
    <property type="match status" value="2"/>
</dbReference>
<feature type="transmembrane region" description="Helical" evidence="6">
    <location>
        <begin position="260"/>
        <end position="282"/>
    </location>
</feature>
<protein>
    <recommendedName>
        <fullName evidence="9">PQ loop repeat protein</fullName>
    </recommendedName>
</protein>
<name>A0A168KY25_MUCCL</name>
<feature type="transmembrane region" description="Helical" evidence="6">
    <location>
        <begin position="161"/>
        <end position="185"/>
    </location>
</feature>
<evidence type="ECO:0000256" key="5">
    <source>
        <dbReference type="SAM" id="MobiDB-lite"/>
    </source>
</evidence>
<evidence type="ECO:0000313" key="7">
    <source>
        <dbReference type="EMBL" id="OAD02904.1"/>
    </source>
</evidence>
<dbReference type="OrthoDB" id="19344at2759"/>